<dbReference type="Proteomes" id="UP001283361">
    <property type="component" value="Unassembled WGS sequence"/>
</dbReference>
<evidence type="ECO:0000313" key="2">
    <source>
        <dbReference type="Proteomes" id="UP001283361"/>
    </source>
</evidence>
<keyword evidence="2" id="KW-1185">Reference proteome</keyword>
<protein>
    <submittedName>
        <fullName evidence="1">Uncharacterized protein</fullName>
    </submittedName>
</protein>
<gene>
    <name evidence="1" type="ORF">RRG08_066207</name>
</gene>
<reference evidence="1" key="1">
    <citation type="journal article" date="2023" name="G3 (Bethesda)">
        <title>A reference genome for the long-term kleptoplast-retaining sea slug Elysia crispata morphotype clarki.</title>
        <authorList>
            <person name="Eastman K.E."/>
            <person name="Pendleton A.L."/>
            <person name="Shaikh M.A."/>
            <person name="Suttiyut T."/>
            <person name="Ogas R."/>
            <person name="Tomko P."/>
            <person name="Gavelis G."/>
            <person name="Widhalm J.R."/>
            <person name="Wisecaver J.H."/>
        </authorList>
    </citation>
    <scope>NUCLEOTIDE SEQUENCE</scope>
    <source>
        <strain evidence="1">ECLA1</strain>
    </source>
</reference>
<dbReference type="EMBL" id="JAWDGP010005392">
    <property type="protein sequence ID" value="KAK3757311.1"/>
    <property type="molecule type" value="Genomic_DNA"/>
</dbReference>
<proteinExistence type="predicted"/>
<sequence>MIQTWTRVGGPTAATRLQLTAEESIVVARQALIGRFMAWPRRGHSSAVVAMLRGKQHADTLLNCVNKDTSPRPYALTAAVFMT</sequence>
<comment type="caution">
    <text evidence="1">The sequence shown here is derived from an EMBL/GenBank/DDBJ whole genome shotgun (WGS) entry which is preliminary data.</text>
</comment>
<name>A0AAE0YV34_9GAST</name>
<accession>A0AAE0YV34</accession>
<dbReference type="AlphaFoldDB" id="A0AAE0YV34"/>
<organism evidence="1 2">
    <name type="scientific">Elysia crispata</name>
    <name type="common">lettuce slug</name>
    <dbReference type="NCBI Taxonomy" id="231223"/>
    <lineage>
        <taxon>Eukaryota</taxon>
        <taxon>Metazoa</taxon>
        <taxon>Spiralia</taxon>
        <taxon>Lophotrochozoa</taxon>
        <taxon>Mollusca</taxon>
        <taxon>Gastropoda</taxon>
        <taxon>Heterobranchia</taxon>
        <taxon>Euthyneura</taxon>
        <taxon>Panpulmonata</taxon>
        <taxon>Sacoglossa</taxon>
        <taxon>Placobranchoidea</taxon>
        <taxon>Plakobranchidae</taxon>
        <taxon>Elysia</taxon>
    </lineage>
</organism>
<evidence type="ECO:0000313" key="1">
    <source>
        <dbReference type="EMBL" id="KAK3757311.1"/>
    </source>
</evidence>